<dbReference type="Proteomes" id="UP001162090">
    <property type="component" value="Chromosome 6"/>
</dbReference>
<evidence type="ECO:0000313" key="2">
    <source>
        <dbReference type="Proteomes" id="UP001162090"/>
    </source>
</evidence>
<reference evidence="1" key="1">
    <citation type="submission" date="2022-10" db="EMBL/GenBank/DDBJ databases">
        <authorList>
            <person name="Byrne P K."/>
        </authorList>
    </citation>
    <scope>NUCLEOTIDE SEQUENCE</scope>
    <source>
        <strain evidence="1">CBS7001</strain>
    </source>
</reference>
<dbReference type="EMBL" id="OX365917">
    <property type="protein sequence ID" value="CAI4061403.1"/>
    <property type="molecule type" value="Genomic_DNA"/>
</dbReference>
<gene>
    <name evidence="1" type="primary">SUVC06G2140</name>
    <name evidence="1" type="ORF">SUVC_06G2140</name>
</gene>
<dbReference type="AlphaFoldDB" id="A0AA35JHI8"/>
<name>A0AA35JHI8_SACUV</name>
<evidence type="ECO:0000313" key="1">
    <source>
        <dbReference type="EMBL" id="CAI4061403.1"/>
    </source>
</evidence>
<organism evidence="1 2">
    <name type="scientific">Saccharomyces uvarum</name>
    <name type="common">Yeast</name>
    <name type="synonym">Saccharomyces bayanus var. uvarum</name>
    <dbReference type="NCBI Taxonomy" id="230603"/>
    <lineage>
        <taxon>Eukaryota</taxon>
        <taxon>Fungi</taxon>
        <taxon>Dikarya</taxon>
        <taxon>Ascomycota</taxon>
        <taxon>Saccharomycotina</taxon>
        <taxon>Saccharomycetes</taxon>
        <taxon>Saccharomycetales</taxon>
        <taxon>Saccharomycetaceae</taxon>
        <taxon>Saccharomyces</taxon>
    </lineage>
</organism>
<proteinExistence type="predicted"/>
<sequence>MELFKNEEEKTISTLKAIIYACQTYESIPHHLQECITKVVRAARLIINSYLLHSSIRGFSDIKAYLSVWLKDLGILSSYQTILLESIFLILDPAIPNFRKCSGIDDYPHLIIRLYSRLESYQRLINDRLLDKFFADFDFTFRAVYNKTNCTIYTYDNVHVIANDEYPLVASMKIDPAHVIKRGYFRLSIPTLNITDILVEILHIPDGLAFFKVCSGSLPNSSDSIKTIFNSVSEGNHQILELGRSLMYPIFRIGDLEIKNISDIGAVMTFPEVENVKLEIVSLDQISWITQWKSCFQKFVAKAANDSAFFEAHMRFNKLNNIDEFNVGLGLNVDEKTQGENLMPFSTENKRPPPSNTVCSLHRSRPLQIPLSFAVRNDFDDSSLKGHISLDEDISDESISGLESIISDYEVHDNSFGSDQLVDYPSTGAENNLMEMVITDKNTILSIKNVRISHWSNNSWKKISSAQSQLSVIRLRMGSFIVAHDPDFKNLHQLVIRLSDDIKCTQSTKQDIQLRVSPSELMCTLTGILNIRSSDNDKLLPLLNFYTTCHSETMSHSSTMNTVSSQVSSVSSAMECRHSILKCSSVIIPQTLTQDVIDSTFD</sequence>
<accession>A0AA35JHI8</accession>
<protein>
    <submittedName>
        <fullName evidence="1">Uncharacterized protein</fullName>
    </submittedName>
</protein>